<evidence type="ECO:0000256" key="5">
    <source>
        <dbReference type="ARBA" id="ARBA00022729"/>
    </source>
</evidence>
<evidence type="ECO:0000259" key="10">
    <source>
        <dbReference type="PROSITE" id="PS51782"/>
    </source>
</evidence>
<dbReference type="Pfam" id="PF01476">
    <property type="entry name" value="LysM"/>
    <property type="match status" value="1"/>
</dbReference>
<dbReference type="GO" id="GO:0071555">
    <property type="term" value="P:cell wall organization"/>
    <property type="evidence" value="ECO:0007669"/>
    <property type="project" value="UniProtKB-KW"/>
</dbReference>
<evidence type="ECO:0000256" key="1">
    <source>
        <dbReference type="ARBA" id="ARBA00001561"/>
    </source>
</evidence>
<dbReference type="FunFam" id="3.40.630.40:FF:000001">
    <property type="entry name" value="N-acetylmuramoyl-L-alanine amidase"/>
    <property type="match status" value="1"/>
</dbReference>
<evidence type="ECO:0000256" key="6">
    <source>
        <dbReference type="ARBA" id="ARBA00022764"/>
    </source>
</evidence>
<gene>
    <name evidence="11" type="ORF">OUO13_03255</name>
</gene>
<dbReference type="CDD" id="cd00118">
    <property type="entry name" value="LysM"/>
    <property type="match status" value="1"/>
</dbReference>
<dbReference type="RefSeq" id="WP_283172408.1">
    <property type="nucleotide sequence ID" value="NZ_JAPNOA010000016.1"/>
</dbReference>
<protein>
    <recommendedName>
        <fullName evidence="9">N-acetylmuramoyl-L-alanine amidase AmiC</fullName>
        <ecNumber evidence="4">3.5.1.28</ecNumber>
    </recommendedName>
</protein>
<dbReference type="GO" id="GO:0009253">
    <property type="term" value="P:peptidoglycan catabolic process"/>
    <property type="evidence" value="ECO:0007669"/>
    <property type="project" value="InterPro"/>
</dbReference>
<evidence type="ECO:0000256" key="8">
    <source>
        <dbReference type="ARBA" id="ARBA00023316"/>
    </source>
</evidence>
<evidence type="ECO:0000313" key="11">
    <source>
        <dbReference type="EMBL" id="MCY0964190.1"/>
    </source>
</evidence>
<dbReference type="InterPro" id="IPR021731">
    <property type="entry name" value="AMIN_dom"/>
</dbReference>
<keyword evidence="6" id="KW-0574">Periplasm</keyword>
<dbReference type="CDD" id="cd02696">
    <property type="entry name" value="MurNAc-LAA"/>
    <property type="match status" value="1"/>
</dbReference>
<dbReference type="GO" id="GO:0030288">
    <property type="term" value="C:outer membrane-bounded periplasmic space"/>
    <property type="evidence" value="ECO:0007669"/>
    <property type="project" value="TreeGrafter"/>
</dbReference>
<comment type="similarity">
    <text evidence="3">Belongs to the N-acetylmuramoyl-L-alanine amidase 3 family.</text>
</comment>
<sequence length="546" mass="58139">MNSNSVSFRLHWRWLLVCLSFLAPSVLADILDMRIWQYPDKTRLVFDLSAPVEHKVFTLPGPDRVVIDFTNVKMKVNTAAVGIAGTAVSSVRTGAPTNNVTRVVLDVNETLNPVSELIPPNDKYKNYRLAIDLKRVASSQSMSPVKKAPAVTQSRGRNLIIAIDAGHGGEDPGAMGPRKSREKNVVLAIAKELQALVQKEPGYTPFMVRTGDYYVGLRDRSDKARAANADLFVSIHADAFKNPAAHGASVYVLSDRGATSETARWLADKENESDLIGGVSLDDKEDHLRKTLLDLSMTYQRNASMGAASSILSRMGAFAKLHKRSVEQAAFVVLKSPDMPALLVETGFISNPQEEAQLTSQAYQRKMATAILAGIKDYFAKHPPGAAPQSQPQLQTVDIEEVEPAAPSKPAVAPAPAPAPAVATKPAVTVAAAAPAAASSDGFIPVNAPATTNKVPEDMIPRPPLNPVTPRPAAASKPAATVAAASSKASAPAPAKPAITQYVIKRGDTLSEIAASNGVAITELRRVNGLSNDQIRVGQTIKIPKS</sequence>
<keyword evidence="8" id="KW-0961">Cell wall biogenesis/degradation</keyword>
<dbReference type="Pfam" id="PF11741">
    <property type="entry name" value="AMIN"/>
    <property type="match status" value="1"/>
</dbReference>
<dbReference type="Pfam" id="PF01520">
    <property type="entry name" value="Amidase_3"/>
    <property type="match status" value="1"/>
</dbReference>
<dbReference type="SUPFAM" id="SSF54106">
    <property type="entry name" value="LysM domain"/>
    <property type="match status" value="1"/>
</dbReference>
<comment type="subcellular location">
    <subcellularLocation>
        <location evidence="2">Periplasm</location>
    </subcellularLocation>
</comment>
<keyword evidence="7 11" id="KW-0378">Hydrolase</keyword>
<evidence type="ECO:0000256" key="4">
    <source>
        <dbReference type="ARBA" id="ARBA00011901"/>
    </source>
</evidence>
<dbReference type="Gene3D" id="3.40.630.40">
    <property type="entry name" value="Zn-dependent exopeptidases"/>
    <property type="match status" value="1"/>
</dbReference>
<dbReference type="EMBL" id="JAPNOA010000016">
    <property type="protein sequence ID" value="MCY0964190.1"/>
    <property type="molecule type" value="Genomic_DNA"/>
</dbReference>
<dbReference type="Gene3D" id="2.60.40.3500">
    <property type="match status" value="1"/>
</dbReference>
<organism evidence="11 12">
    <name type="scientific">Parathalassolituus penaei</name>
    <dbReference type="NCBI Taxonomy" id="2997323"/>
    <lineage>
        <taxon>Bacteria</taxon>
        <taxon>Pseudomonadati</taxon>
        <taxon>Pseudomonadota</taxon>
        <taxon>Gammaproteobacteria</taxon>
        <taxon>Oceanospirillales</taxon>
        <taxon>Oceanospirillaceae</taxon>
        <taxon>Parathalassolituus</taxon>
    </lineage>
</organism>
<dbReference type="Gene3D" id="3.10.350.10">
    <property type="entry name" value="LysM domain"/>
    <property type="match status" value="1"/>
</dbReference>
<comment type="catalytic activity">
    <reaction evidence="1">
        <text>Hydrolyzes the link between N-acetylmuramoyl residues and L-amino acid residues in certain cell-wall glycopeptides.</text>
        <dbReference type="EC" id="3.5.1.28"/>
    </reaction>
</comment>
<dbReference type="GO" id="GO:0008745">
    <property type="term" value="F:N-acetylmuramoyl-L-alanine amidase activity"/>
    <property type="evidence" value="ECO:0007669"/>
    <property type="project" value="UniProtKB-EC"/>
</dbReference>
<accession>A0A9X3IRF6</accession>
<dbReference type="SMART" id="SM00646">
    <property type="entry name" value="Ami_3"/>
    <property type="match status" value="1"/>
</dbReference>
<dbReference type="AlphaFoldDB" id="A0A9X3IRF6"/>
<evidence type="ECO:0000256" key="3">
    <source>
        <dbReference type="ARBA" id="ARBA00010860"/>
    </source>
</evidence>
<dbReference type="PROSITE" id="PS51782">
    <property type="entry name" value="LYSM"/>
    <property type="match status" value="1"/>
</dbReference>
<evidence type="ECO:0000256" key="7">
    <source>
        <dbReference type="ARBA" id="ARBA00022801"/>
    </source>
</evidence>
<evidence type="ECO:0000256" key="2">
    <source>
        <dbReference type="ARBA" id="ARBA00004418"/>
    </source>
</evidence>
<dbReference type="PANTHER" id="PTHR30404:SF0">
    <property type="entry name" value="N-ACETYLMURAMOYL-L-ALANINE AMIDASE AMIC"/>
    <property type="match status" value="1"/>
</dbReference>
<evidence type="ECO:0000256" key="9">
    <source>
        <dbReference type="ARBA" id="ARBA00074581"/>
    </source>
</evidence>
<dbReference type="InterPro" id="IPR050695">
    <property type="entry name" value="N-acetylmuramoyl_amidase_3"/>
</dbReference>
<feature type="domain" description="LysM" evidence="10">
    <location>
        <begin position="500"/>
        <end position="543"/>
    </location>
</feature>
<dbReference type="SMART" id="SM00257">
    <property type="entry name" value="LysM"/>
    <property type="match status" value="1"/>
</dbReference>
<reference evidence="11" key="1">
    <citation type="submission" date="2022-11" db="EMBL/GenBank/DDBJ databases">
        <title>Parathalassolutuus dongxingensis gen. nov., sp. nov., a novel member of family Oceanospirillaceae isolated from a coastal shrimp pond in Guangxi, China.</title>
        <authorList>
            <person name="Chen H."/>
        </authorList>
    </citation>
    <scope>NUCLEOTIDE SEQUENCE</scope>
    <source>
        <strain evidence="11">G-43</strain>
    </source>
</reference>
<name>A0A9X3IRF6_9GAMM</name>
<comment type="caution">
    <text evidence="11">The sequence shown here is derived from an EMBL/GenBank/DDBJ whole genome shotgun (WGS) entry which is preliminary data.</text>
</comment>
<dbReference type="InterPro" id="IPR036779">
    <property type="entry name" value="LysM_dom_sf"/>
</dbReference>
<keyword evidence="5" id="KW-0732">Signal</keyword>
<dbReference type="SUPFAM" id="SSF53187">
    <property type="entry name" value="Zn-dependent exopeptidases"/>
    <property type="match status" value="1"/>
</dbReference>
<keyword evidence="12" id="KW-1185">Reference proteome</keyword>
<evidence type="ECO:0000313" key="12">
    <source>
        <dbReference type="Proteomes" id="UP001150830"/>
    </source>
</evidence>
<dbReference type="EC" id="3.5.1.28" evidence="4"/>
<dbReference type="Proteomes" id="UP001150830">
    <property type="component" value="Unassembled WGS sequence"/>
</dbReference>
<dbReference type="InterPro" id="IPR018392">
    <property type="entry name" value="LysM"/>
</dbReference>
<dbReference type="InterPro" id="IPR002508">
    <property type="entry name" value="MurNAc-LAA_cat"/>
</dbReference>
<proteinExistence type="inferred from homology"/>
<dbReference type="PANTHER" id="PTHR30404">
    <property type="entry name" value="N-ACETYLMURAMOYL-L-ALANINE AMIDASE"/>
    <property type="match status" value="1"/>
</dbReference>